<reference evidence="2 3" key="1">
    <citation type="journal article" date="2006" name="Appl. Environ. Microbiol.">
        <title>Sequence analysis of two cryptic plasmids from Bifidobacterium longum DJO10A and construction of a shuttle cloning vector.</title>
        <authorList>
            <person name="Lee J.H."/>
            <person name="O'Sullivan D.J."/>
        </authorList>
    </citation>
    <scope>NUCLEOTIDE SEQUENCE [LARGE SCALE GENOMIC DNA]</scope>
    <source>
        <strain evidence="2 3">DJO10A</strain>
    </source>
</reference>
<name>B3DP95_BIFLD</name>
<sequence>MMSLVVGESVIAGPKAERSRVEPDNLAPLPEGSQKLYKE</sequence>
<accession>B3DP95</accession>
<reference evidence="2 3" key="2">
    <citation type="journal article" date="2008" name="BMC Genomics">
        <title>Comparative genomic analysis of the gut bacterium Bifidobacterium longum reveals loci susceptible to deletion during pure culture growth.</title>
        <authorList>
            <person name="Lee J.H."/>
            <person name="Karamychev V.N."/>
            <person name="Kozyavkin S.A."/>
            <person name="Mills D."/>
            <person name="Pavlov A.R."/>
            <person name="Pavlova N.V."/>
            <person name="Polouchine N.N."/>
            <person name="Richardson P.M."/>
            <person name="Shakhova V.V."/>
            <person name="Slesarev A.I."/>
            <person name="Weimer B."/>
            <person name="O'Sullivan D.J."/>
        </authorList>
    </citation>
    <scope>NUCLEOTIDE SEQUENCE [LARGE SCALE GENOMIC DNA]</scope>
    <source>
        <strain evidence="2 3">DJO10A</strain>
    </source>
</reference>
<gene>
    <name evidence="2" type="ordered locus">BLD_1509</name>
</gene>
<dbReference type="AlphaFoldDB" id="B3DP95"/>
<dbReference type="HOGENOM" id="CLU_3305522_0_0_11"/>
<evidence type="ECO:0000313" key="3">
    <source>
        <dbReference type="Proteomes" id="UP000002419"/>
    </source>
</evidence>
<evidence type="ECO:0000313" key="2">
    <source>
        <dbReference type="EMBL" id="ACD98954.1"/>
    </source>
</evidence>
<feature type="region of interest" description="Disordered" evidence="1">
    <location>
        <begin position="1"/>
        <end position="39"/>
    </location>
</feature>
<evidence type="ECO:0000256" key="1">
    <source>
        <dbReference type="SAM" id="MobiDB-lite"/>
    </source>
</evidence>
<proteinExistence type="predicted"/>
<dbReference type="Proteomes" id="UP000002419">
    <property type="component" value="Chromosome"/>
</dbReference>
<dbReference type="EMBL" id="CP000605">
    <property type="protein sequence ID" value="ACD98954.1"/>
    <property type="molecule type" value="Genomic_DNA"/>
</dbReference>
<dbReference type="KEGG" id="blj:BLD_1509"/>
<protein>
    <submittedName>
        <fullName evidence="2">Uncharacterized protein</fullName>
    </submittedName>
</protein>
<organism evidence="2 3">
    <name type="scientific">Bifidobacterium longum (strain DJO10A)</name>
    <dbReference type="NCBI Taxonomy" id="205913"/>
    <lineage>
        <taxon>Bacteria</taxon>
        <taxon>Bacillati</taxon>
        <taxon>Actinomycetota</taxon>
        <taxon>Actinomycetes</taxon>
        <taxon>Bifidobacteriales</taxon>
        <taxon>Bifidobacteriaceae</taxon>
        <taxon>Bifidobacterium</taxon>
    </lineage>
</organism>